<dbReference type="SMART" id="SM00507">
    <property type="entry name" value="HNHc"/>
    <property type="match status" value="1"/>
</dbReference>
<organism evidence="3 4">
    <name type="scientific">Klebsiella pneumoniae</name>
    <dbReference type="NCBI Taxonomy" id="573"/>
    <lineage>
        <taxon>Bacteria</taxon>
        <taxon>Pseudomonadati</taxon>
        <taxon>Pseudomonadota</taxon>
        <taxon>Gammaproteobacteria</taxon>
        <taxon>Enterobacterales</taxon>
        <taxon>Enterobacteriaceae</taxon>
        <taxon>Klebsiella/Raoultella group</taxon>
        <taxon>Klebsiella</taxon>
        <taxon>Klebsiella pneumoniae complex</taxon>
    </lineage>
</organism>
<dbReference type="GO" id="GO:0004519">
    <property type="term" value="F:endonuclease activity"/>
    <property type="evidence" value="ECO:0007669"/>
    <property type="project" value="InterPro"/>
</dbReference>
<feature type="domain" description="Reverse transcriptase" evidence="2">
    <location>
        <begin position="1"/>
        <end position="110"/>
    </location>
</feature>
<dbReference type="PANTHER" id="PTHR34047">
    <property type="entry name" value="NUCLEAR INTRON MATURASE 1, MITOCHONDRIAL-RELATED"/>
    <property type="match status" value="1"/>
</dbReference>
<dbReference type="AlphaFoldDB" id="A0A2X3D1S0"/>
<keyword evidence="3" id="KW-0808">Transferase</keyword>
<dbReference type="GO" id="GO:0008270">
    <property type="term" value="F:zinc ion binding"/>
    <property type="evidence" value="ECO:0007669"/>
    <property type="project" value="InterPro"/>
</dbReference>
<dbReference type="Proteomes" id="UP000250675">
    <property type="component" value="Unassembled WGS sequence"/>
</dbReference>
<dbReference type="CDD" id="cd00085">
    <property type="entry name" value="HNHc"/>
    <property type="match status" value="1"/>
</dbReference>
<keyword evidence="3" id="KW-0548">Nucleotidyltransferase</keyword>
<protein>
    <submittedName>
        <fullName evidence="3">Retron-type reverse transcriptase</fullName>
    </submittedName>
</protein>
<dbReference type="SUPFAM" id="SSF56672">
    <property type="entry name" value="DNA/RNA polymerases"/>
    <property type="match status" value="1"/>
</dbReference>
<dbReference type="InterPro" id="IPR002711">
    <property type="entry name" value="HNH"/>
</dbReference>
<evidence type="ECO:0000313" key="4">
    <source>
        <dbReference type="Proteomes" id="UP000250675"/>
    </source>
</evidence>
<dbReference type="Pfam" id="PF01844">
    <property type="entry name" value="HNH"/>
    <property type="match status" value="1"/>
</dbReference>
<dbReference type="InterPro" id="IPR000477">
    <property type="entry name" value="RT_dom"/>
</dbReference>
<dbReference type="InterPro" id="IPR043502">
    <property type="entry name" value="DNA/RNA_pol_sf"/>
</dbReference>
<accession>A0A2X3D1S0</accession>
<keyword evidence="3" id="KW-0695">RNA-directed DNA polymerase</keyword>
<dbReference type="Gene3D" id="1.10.30.50">
    <property type="match status" value="1"/>
</dbReference>
<name>A0A2X3D1S0_KLEPN</name>
<dbReference type="Pfam" id="PF08388">
    <property type="entry name" value="GIIM"/>
    <property type="match status" value="1"/>
</dbReference>
<proteinExistence type="inferred from homology"/>
<comment type="similarity">
    <text evidence="1">Belongs to the bacterial reverse transcriptase family.</text>
</comment>
<dbReference type="PANTHER" id="PTHR34047:SF8">
    <property type="entry name" value="PROTEIN YKFC"/>
    <property type="match status" value="1"/>
</dbReference>
<evidence type="ECO:0000313" key="3">
    <source>
        <dbReference type="EMBL" id="SQC23188.1"/>
    </source>
</evidence>
<dbReference type="Pfam" id="PF00078">
    <property type="entry name" value="RVT_1"/>
    <property type="match status" value="1"/>
</dbReference>
<dbReference type="InterPro" id="IPR051083">
    <property type="entry name" value="GrpII_Intron_Splice-Mob/Def"/>
</dbReference>
<gene>
    <name evidence="3" type="ORF">NCTC9645_03361</name>
</gene>
<evidence type="ECO:0000256" key="1">
    <source>
        <dbReference type="ARBA" id="ARBA00034120"/>
    </source>
</evidence>
<reference evidence="3 4" key="1">
    <citation type="submission" date="2018-06" db="EMBL/GenBank/DDBJ databases">
        <authorList>
            <consortium name="Pathogen Informatics"/>
            <person name="Doyle S."/>
        </authorList>
    </citation>
    <scope>NUCLEOTIDE SEQUENCE [LARGE SCALE GENOMIC DNA]</scope>
    <source>
        <strain evidence="3 4">NCTC9645</strain>
    </source>
</reference>
<dbReference type="GO" id="GO:0003676">
    <property type="term" value="F:nucleic acid binding"/>
    <property type="evidence" value="ECO:0007669"/>
    <property type="project" value="InterPro"/>
</dbReference>
<dbReference type="InterPro" id="IPR003615">
    <property type="entry name" value="HNH_nuc"/>
</dbReference>
<dbReference type="InterPro" id="IPR013597">
    <property type="entry name" value="Mat_intron_G2"/>
</dbReference>
<evidence type="ECO:0000259" key="2">
    <source>
        <dbReference type="PROSITE" id="PS50878"/>
    </source>
</evidence>
<dbReference type="GO" id="GO:0003964">
    <property type="term" value="F:RNA-directed DNA polymerase activity"/>
    <property type="evidence" value="ECO:0007669"/>
    <property type="project" value="UniProtKB-KW"/>
</dbReference>
<sequence>MERGVFNHTNSGTPQGGIISPVLANMALDGLEKELMQTFRKSGYHSAKHQVNYVRYADDFICSGSSRELLGNEVRPLIAAFMRERGLELSEEKTAITHIDKGFDFLGQNVRKYNGKMLIKPSKKNLKNFLCKVREIIKRNPTLPAWKLIGQLNPVIRGWATYHRHVVAKETFNYVDTQIWRAIWRWCVRRHPRKGLRWIAGRYFSFEGRRWIFKAITPEGKILTLFRAMETPIKRHIKIKGEATPYTPGMEIYFERRLDLIWKGKSKKMKTVVQLWKRQGKHCPQCGQLITNQTGWNIHHRIRKVMGGSDELTNLELLHPNCHRQLHSREAGAHRKHL</sequence>
<dbReference type="EMBL" id="UASO01000004">
    <property type="protein sequence ID" value="SQC23188.1"/>
    <property type="molecule type" value="Genomic_DNA"/>
</dbReference>
<dbReference type="CDD" id="cd01651">
    <property type="entry name" value="RT_G2_intron"/>
    <property type="match status" value="1"/>
</dbReference>
<dbReference type="PROSITE" id="PS50878">
    <property type="entry name" value="RT_POL"/>
    <property type="match status" value="1"/>
</dbReference>